<dbReference type="Gene3D" id="3.30.70.1060">
    <property type="entry name" value="Dimeric alpha+beta barrel"/>
    <property type="match status" value="1"/>
</dbReference>
<dbReference type="PANTHER" id="PTHR35174:SF4">
    <property type="entry name" value="BLL7163 PROTEIN"/>
    <property type="match status" value="1"/>
</dbReference>
<dbReference type="EMBL" id="CP000463">
    <property type="protein sequence ID" value="ABJ08633.1"/>
    <property type="molecule type" value="Genomic_DNA"/>
</dbReference>
<dbReference type="HOGENOM" id="CLU_130902_0_0_5"/>
<accession>Q07HF1</accession>
<dbReference type="KEGG" id="rpe:RPE_4714"/>
<dbReference type="AlphaFoldDB" id="Q07HF1"/>
<dbReference type="SUPFAM" id="SSF54909">
    <property type="entry name" value="Dimeric alpha+beta barrel"/>
    <property type="match status" value="1"/>
</dbReference>
<dbReference type="OrthoDB" id="9807535at2"/>
<proteinExistence type="inferred from homology"/>
<dbReference type="PANTHER" id="PTHR35174">
    <property type="entry name" value="BLL7171 PROTEIN-RELATED"/>
    <property type="match status" value="1"/>
</dbReference>
<comment type="similarity">
    <text evidence="1">Belongs to the YciI family.</text>
</comment>
<evidence type="ECO:0000313" key="3">
    <source>
        <dbReference type="EMBL" id="ABJ08633.1"/>
    </source>
</evidence>
<dbReference type="STRING" id="316055.RPE_4714"/>
<dbReference type="InterPro" id="IPR005545">
    <property type="entry name" value="YCII"/>
</dbReference>
<sequence>MRFMMLMIPKGYETAPAGTMPAADAVAVMMEYNRALQEAGVLITCEGLHPPAEGARVTFATGKPLVTDGPFAEAKEVLGGFWMIEVASRDEAIAWATRCPAGPNEVIEIRQVQEMEDFPADVQAAARGFETMQGRG</sequence>
<organism evidence="3">
    <name type="scientific">Rhodopseudomonas palustris (strain BisA53)</name>
    <dbReference type="NCBI Taxonomy" id="316055"/>
    <lineage>
        <taxon>Bacteria</taxon>
        <taxon>Pseudomonadati</taxon>
        <taxon>Pseudomonadota</taxon>
        <taxon>Alphaproteobacteria</taxon>
        <taxon>Hyphomicrobiales</taxon>
        <taxon>Nitrobacteraceae</taxon>
        <taxon>Rhodopseudomonas</taxon>
    </lineage>
</organism>
<dbReference type="Pfam" id="PF03795">
    <property type="entry name" value="YCII"/>
    <property type="match status" value="1"/>
</dbReference>
<gene>
    <name evidence="3" type="ordered locus">RPE_4714</name>
</gene>
<evidence type="ECO:0000256" key="1">
    <source>
        <dbReference type="ARBA" id="ARBA00007689"/>
    </source>
</evidence>
<evidence type="ECO:0000259" key="2">
    <source>
        <dbReference type="Pfam" id="PF03795"/>
    </source>
</evidence>
<dbReference type="eggNOG" id="COG3795">
    <property type="taxonomic scope" value="Bacteria"/>
</dbReference>
<feature type="domain" description="YCII-related" evidence="2">
    <location>
        <begin position="1"/>
        <end position="115"/>
    </location>
</feature>
<reference evidence="3" key="1">
    <citation type="submission" date="2006-09" db="EMBL/GenBank/DDBJ databases">
        <title>Complete sequence of Rhodopseudomonas palustris BisA53.</title>
        <authorList>
            <consortium name="US DOE Joint Genome Institute"/>
            <person name="Copeland A."/>
            <person name="Lucas S."/>
            <person name="Lapidus A."/>
            <person name="Barry K."/>
            <person name="Detter J.C."/>
            <person name="Glavina del Rio T."/>
            <person name="Hammon N."/>
            <person name="Israni S."/>
            <person name="Dalin E."/>
            <person name="Tice H."/>
            <person name="Pitluck S."/>
            <person name="Chain P."/>
            <person name="Malfatti S."/>
            <person name="Shin M."/>
            <person name="Vergez L."/>
            <person name="Schmutz J."/>
            <person name="Larimer F."/>
            <person name="Land M."/>
            <person name="Hauser L."/>
            <person name="Pelletier D.A."/>
            <person name="Kyrpides N."/>
            <person name="Kim E."/>
            <person name="Harwood C.S."/>
            <person name="Oda Y."/>
            <person name="Richardson P."/>
        </authorList>
    </citation>
    <scope>NUCLEOTIDE SEQUENCE [LARGE SCALE GENOMIC DNA]</scope>
    <source>
        <strain evidence="3">BisA53</strain>
    </source>
</reference>
<protein>
    <submittedName>
        <fullName evidence="3">DGPFAETKE family protein</fullName>
    </submittedName>
</protein>
<dbReference type="InterPro" id="IPR011008">
    <property type="entry name" value="Dimeric_a/b-barrel"/>
</dbReference>
<name>Q07HF1_RHOP5</name>